<evidence type="ECO:0000256" key="3">
    <source>
        <dbReference type="ARBA" id="ARBA00022723"/>
    </source>
</evidence>
<proteinExistence type="inferred from homology"/>
<dbReference type="InterPro" id="IPR024161">
    <property type="entry name" value="Znf_nanos-typ"/>
</dbReference>
<evidence type="ECO:0000256" key="1">
    <source>
        <dbReference type="ARBA" id="ARBA00004496"/>
    </source>
</evidence>
<evidence type="ECO:0000256" key="2">
    <source>
        <dbReference type="ARBA" id="ARBA00022490"/>
    </source>
</evidence>
<dbReference type="Gene3D" id="4.10.60.30">
    <property type="entry name" value="Nanos, RNA-binding domain"/>
    <property type="match status" value="1"/>
</dbReference>
<keyword evidence="4 8" id="KW-0863">Zinc-finger</keyword>
<evidence type="ECO:0000259" key="9">
    <source>
        <dbReference type="PROSITE" id="PS51522"/>
    </source>
</evidence>
<evidence type="ECO:0000256" key="4">
    <source>
        <dbReference type="ARBA" id="ARBA00022771"/>
    </source>
</evidence>
<accession>A0A8J2MER8</accession>
<name>A0A8J2MER8_9BILA</name>
<evidence type="ECO:0000256" key="8">
    <source>
        <dbReference type="PROSITE-ProRule" id="PRU00855"/>
    </source>
</evidence>
<evidence type="ECO:0000256" key="7">
    <source>
        <dbReference type="ARBA" id="ARBA00022884"/>
    </source>
</evidence>
<protein>
    <recommendedName>
        <fullName evidence="9">Nanos-type domain-containing protein</fullName>
    </recommendedName>
</protein>
<dbReference type="GO" id="GO:0005737">
    <property type="term" value="C:cytoplasm"/>
    <property type="evidence" value="ECO:0007669"/>
    <property type="project" value="UniProtKB-SubCell"/>
</dbReference>
<keyword evidence="6 8" id="KW-0810">Translation regulation</keyword>
<reference evidence="10" key="1">
    <citation type="submission" date="2021-09" db="EMBL/GenBank/DDBJ databases">
        <authorList>
            <consortium name="Pathogen Informatics"/>
        </authorList>
    </citation>
    <scope>NUCLEOTIDE SEQUENCE</scope>
</reference>
<dbReference type="GO" id="GO:0003723">
    <property type="term" value="F:RNA binding"/>
    <property type="evidence" value="ECO:0007669"/>
    <property type="project" value="UniProtKB-UniRule"/>
</dbReference>
<keyword evidence="5" id="KW-0862">Zinc</keyword>
<dbReference type="EMBL" id="CAKAEH010001981">
    <property type="protein sequence ID" value="CAG9540577.1"/>
    <property type="molecule type" value="Genomic_DNA"/>
</dbReference>
<keyword evidence="11" id="KW-1185">Reference proteome</keyword>
<dbReference type="OrthoDB" id="5864971at2759"/>
<dbReference type="Proteomes" id="UP000746747">
    <property type="component" value="Unassembled WGS sequence"/>
</dbReference>
<comment type="subcellular location">
    <subcellularLocation>
        <location evidence="1">Cytoplasm</location>
    </subcellularLocation>
</comment>
<dbReference type="PANTHER" id="PTHR12887">
    <property type="entry name" value="NANOS PROTEIN"/>
    <property type="match status" value="1"/>
</dbReference>
<sequence>MDRHLGDWNVPSFTIMSYEKGTVKDAQKDELAILDRNIDCSSTDLLTSFVPLTTHTPVLGIQSEESYFDTKEHTDDSWLVSEATNALFNLHADFSAFLEIWKPSVELDNESKISQTTTAVAERNVENISLNQVALSITSPLLQLNSLQKDITIAGNKKEQQMDKWYCVFCFNNARFAYEKGGIILHPQLNGPWRTHVCKDPKGVVICPVLAAHVCRHCGATGKFAHTEKYCDSEKKRNQQTMNLRRIG</sequence>
<dbReference type="InterPro" id="IPR038129">
    <property type="entry name" value="Nanos_sf"/>
</dbReference>
<comment type="similarity">
    <text evidence="8">Belongs to the nanos family.</text>
</comment>
<dbReference type="GO" id="GO:0008270">
    <property type="term" value="F:zinc ion binding"/>
    <property type="evidence" value="ECO:0007669"/>
    <property type="project" value="UniProtKB-KW"/>
</dbReference>
<feature type="domain" description="Nanos-type" evidence="9">
    <location>
        <begin position="166"/>
        <end position="233"/>
    </location>
</feature>
<evidence type="ECO:0000313" key="11">
    <source>
        <dbReference type="Proteomes" id="UP000746747"/>
    </source>
</evidence>
<evidence type="ECO:0000256" key="5">
    <source>
        <dbReference type="ARBA" id="ARBA00022833"/>
    </source>
</evidence>
<evidence type="ECO:0000256" key="6">
    <source>
        <dbReference type="ARBA" id="ARBA00022845"/>
    </source>
</evidence>
<dbReference type="AlphaFoldDB" id="A0A8J2MER8"/>
<dbReference type="InterPro" id="IPR008705">
    <property type="entry name" value="Nanos/Xcar2"/>
</dbReference>
<evidence type="ECO:0000313" key="10">
    <source>
        <dbReference type="EMBL" id="CAG9540577.1"/>
    </source>
</evidence>
<dbReference type="Pfam" id="PF05741">
    <property type="entry name" value="zf-nanos"/>
    <property type="match status" value="1"/>
</dbReference>
<organism evidence="10 11">
    <name type="scientific">Cercopithifilaria johnstoni</name>
    <dbReference type="NCBI Taxonomy" id="2874296"/>
    <lineage>
        <taxon>Eukaryota</taxon>
        <taxon>Metazoa</taxon>
        <taxon>Ecdysozoa</taxon>
        <taxon>Nematoda</taxon>
        <taxon>Chromadorea</taxon>
        <taxon>Rhabditida</taxon>
        <taxon>Spirurina</taxon>
        <taxon>Spiruromorpha</taxon>
        <taxon>Filarioidea</taxon>
        <taxon>Onchocercidae</taxon>
        <taxon>Cercopithifilaria</taxon>
    </lineage>
</organism>
<dbReference type="GO" id="GO:0006417">
    <property type="term" value="P:regulation of translation"/>
    <property type="evidence" value="ECO:0007669"/>
    <property type="project" value="UniProtKB-UniRule"/>
</dbReference>
<dbReference type="PROSITE" id="PS51522">
    <property type="entry name" value="ZF_NANOS"/>
    <property type="match status" value="1"/>
</dbReference>
<keyword evidence="3" id="KW-0479">Metal-binding</keyword>
<comment type="caution">
    <text evidence="10">The sequence shown here is derived from an EMBL/GenBank/DDBJ whole genome shotgun (WGS) entry which is preliminary data.</text>
</comment>
<gene>
    <name evidence="10" type="ORF">CJOHNSTONI_LOCUS10077</name>
</gene>
<keyword evidence="2" id="KW-0963">Cytoplasm</keyword>
<keyword evidence="7 8" id="KW-0694">RNA-binding</keyword>